<dbReference type="Gene3D" id="3.40.50.2300">
    <property type="match status" value="1"/>
</dbReference>
<dbReference type="AlphaFoldDB" id="A0A7S7NRM5"/>
<dbReference type="SMART" id="SM00448">
    <property type="entry name" value="REC"/>
    <property type="match status" value="1"/>
</dbReference>
<evidence type="ECO:0000259" key="2">
    <source>
        <dbReference type="PROSITE" id="PS50110"/>
    </source>
</evidence>
<dbReference type="PROSITE" id="PS50930">
    <property type="entry name" value="HTH_LYTTR"/>
    <property type="match status" value="1"/>
</dbReference>
<dbReference type="SMART" id="SM00850">
    <property type="entry name" value="LytTR"/>
    <property type="match status" value="1"/>
</dbReference>
<protein>
    <submittedName>
        <fullName evidence="4">LytTR family transcriptional regulator DNA-binding domain-containing protein</fullName>
    </submittedName>
</protein>
<dbReference type="InterPro" id="IPR046947">
    <property type="entry name" value="LytR-like"/>
</dbReference>
<dbReference type="InterPro" id="IPR007492">
    <property type="entry name" value="LytTR_DNA-bd_dom"/>
</dbReference>
<gene>
    <name evidence="4" type="ORF">IRI77_00670</name>
</gene>
<dbReference type="PANTHER" id="PTHR37299:SF1">
    <property type="entry name" value="STAGE 0 SPORULATION PROTEIN A HOMOLOG"/>
    <property type="match status" value="1"/>
</dbReference>
<dbReference type="GO" id="GO:0003677">
    <property type="term" value="F:DNA binding"/>
    <property type="evidence" value="ECO:0007669"/>
    <property type="project" value="UniProtKB-KW"/>
</dbReference>
<dbReference type="Pfam" id="PF00072">
    <property type="entry name" value="Response_reg"/>
    <property type="match status" value="1"/>
</dbReference>
<organism evidence="4 5">
    <name type="scientific">Paludibaculum fermentans</name>
    <dbReference type="NCBI Taxonomy" id="1473598"/>
    <lineage>
        <taxon>Bacteria</taxon>
        <taxon>Pseudomonadati</taxon>
        <taxon>Acidobacteriota</taxon>
        <taxon>Terriglobia</taxon>
        <taxon>Bryobacterales</taxon>
        <taxon>Bryobacteraceae</taxon>
        <taxon>Paludibaculum</taxon>
    </lineage>
</organism>
<feature type="domain" description="HTH LytTR-type" evidence="3">
    <location>
        <begin position="142"/>
        <end position="246"/>
    </location>
</feature>
<dbReference type="Gene3D" id="2.40.50.1020">
    <property type="entry name" value="LytTr DNA-binding domain"/>
    <property type="match status" value="1"/>
</dbReference>
<dbReference type="PANTHER" id="PTHR37299">
    <property type="entry name" value="TRANSCRIPTIONAL REGULATOR-RELATED"/>
    <property type="match status" value="1"/>
</dbReference>
<dbReference type="EMBL" id="CP063849">
    <property type="protein sequence ID" value="QOY88512.1"/>
    <property type="molecule type" value="Genomic_DNA"/>
</dbReference>
<evidence type="ECO:0000313" key="5">
    <source>
        <dbReference type="Proteomes" id="UP000593892"/>
    </source>
</evidence>
<name>A0A7S7NRM5_PALFE</name>
<sequence>MRILVVDDEPLAREIVIRHLAAETDVEVAGEAANGLEALEQIAALEPDAVFLDIEMPGLNGFEVVASLARPPWIVFVTAFDEYAIQAFEAHAVDYLLKPVQAERVARCVARLRTFVGRAEGVPNEVLRQLIREVRPAGPRRIAVKQGNRIALVSPREIIHISAEEKQVFVQTARQRYSVDKTVTELEECLDGSGFFRINRGDLVNLEHVRELMPWFSGAWRVVMSNGTELDVSRDRARHLKRELQL</sequence>
<reference evidence="4 5" key="1">
    <citation type="submission" date="2020-10" db="EMBL/GenBank/DDBJ databases">
        <title>Complete genome sequence of Paludibaculum fermentans P105T, a facultatively anaerobic acidobacterium capable of dissimilatory Fe(III) reduction.</title>
        <authorList>
            <person name="Dedysh S.N."/>
            <person name="Beletsky A.V."/>
            <person name="Kulichevskaya I.S."/>
            <person name="Mardanov A.V."/>
            <person name="Ravin N.V."/>
        </authorList>
    </citation>
    <scope>NUCLEOTIDE SEQUENCE [LARGE SCALE GENOMIC DNA]</scope>
    <source>
        <strain evidence="4 5">P105</strain>
    </source>
</reference>
<keyword evidence="4" id="KW-0238">DNA-binding</keyword>
<accession>A0A7S7NRM5</accession>
<dbReference type="GO" id="GO:0000156">
    <property type="term" value="F:phosphorelay response regulator activity"/>
    <property type="evidence" value="ECO:0007669"/>
    <property type="project" value="InterPro"/>
</dbReference>
<evidence type="ECO:0000259" key="3">
    <source>
        <dbReference type="PROSITE" id="PS50930"/>
    </source>
</evidence>
<dbReference type="InterPro" id="IPR001789">
    <property type="entry name" value="Sig_transdc_resp-reg_receiver"/>
</dbReference>
<evidence type="ECO:0000256" key="1">
    <source>
        <dbReference type="PROSITE-ProRule" id="PRU00169"/>
    </source>
</evidence>
<keyword evidence="1" id="KW-0597">Phosphoprotein</keyword>
<keyword evidence="5" id="KW-1185">Reference proteome</keyword>
<proteinExistence type="predicted"/>
<feature type="modified residue" description="4-aspartylphosphate" evidence="1">
    <location>
        <position position="53"/>
    </location>
</feature>
<dbReference type="RefSeq" id="WP_194450174.1">
    <property type="nucleotide sequence ID" value="NZ_CP063849.1"/>
</dbReference>
<evidence type="ECO:0000313" key="4">
    <source>
        <dbReference type="EMBL" id="QOY88512.1"/>
    </source>
</evidence>
<dbReference type="KEGG" id="pfer:IRI77_00670"/>
<dbReference type="Proteomes" id="UP000593892">
    <property type="component" value="Chromosome"/>
</dbReference>
<feature type="domain" description="Response regulatory" evidence="2">
    <location>
        <begin position="2"/>
        <end position="113"/>
    </location>
</feature>
<dbReference type="SUPFAM" id="SSF52172">
    <property type="entry name" value="CheY-like"/>
    <property type="match status" value="1"/>
</dbReference>
<dbReference type="InterPro" id="IPR011006">
    <property type="entry name" value="CheY-like_superfamily"/>
</dbReference>
<dbReference type="Pfam" id="PF04397">
    <property type="entry name" value="LytTR"/>
    <property type="match status" value="1"/>
</dbReference>
<dbReference type="PROSITE" id="PS50110">
    <property type="entry name" value="RESPONSE_REGULATORY"/>
    <property type="match status" value="1"/>
</dbReference>